<evidence type="ECO:0000313" key="1">
    <source>
        <dbReference type="EMBL" id="KAB1479417.1"/>
    </source>
</evidence>
<reference evidence="1 2" key="1">
    <citation type="submission" date="2019-09" db="EMBL/GenBank/DDBJ databases">
        <title>Draft genome sequence of 3 type strains from the CCUG.</title>
        <authorList>
            <person name="Pineiro-Iglesias B."/>
            <person name="Tunovic T."/>
            <person name="Unosson C."/>
            <person name="Inganas E."/>
            <person name="Ohlen M."/>
            <person name="Cardew S."/>
            <person name="Jensie-Markopoulos S."/>
            <person name="Salva-Serra F."/>
            <person name="Jaen-Luchoro D."/>
            <person name="Karlsson R."/>
            <person name="Svensson-Stadler L."/>
            <person name="Chun J."/>
            <person name="Moore E."/>
        </authorList>
    </citation>
    <scope>NUCLEOTIDE SEQUENCE [LARGE SCALE GENOMIC DNA]</scope>
    <source>
        <strain evidence="1 2">CCUG 65427</strain>
    </source>
</reference>
<sequence length="72" mass="7816">MVPMNIRFGGGFFGRFLYAGKTNRIGNANDVKGEVRKCYPNQFTVIAYAENGTKTAFFGSGIEKNPLASFGA</sequence>
<comment type="caution">
    <text evidence="1">The sequence shown here is derived from an EMBL/GenBank/DDBJ whole genome shotgun (WGS) entry which is preliminary data.</text>
</comment>
<name>A0A833CBX1_9FIRM</name>
<evidence type="ECO:0000313" key="2">
    <source>
        <dbReference type="Proteomes" id="UP000434554"/>
    </source>
</evidence>
<accession>A0A833CBX1</accession>
<dbReference type="AlphaFoldDB" id="A0A833CBX1"/>
<dbReference type="EMBL" id="WBKH01000002">
    <property type="protein sequence ID" value="KAB1479417.1"/>
    <property type="molecule type" value="Genomic_DNA"/>
</dbReference>
<dbReference type="Proteomes" id="UP000434554">
    <property type="component" value="Unassembled WGS sequence"/>
</dbReference>
<proteinExistence type="predicted"/>
<organism evidence="1 2">
    <name type="scientific">Veillonella seminalis</name>
    <dbReference type="NCBI Taxonomy" id="1502943"/>
    <lineage>
        <taxon>Bacteria</taxon>
        <taxon>Bacillati</taxon>
        <taxon>Bacillota</taxon>
        <taxon>Negativicutes</taxon>
        <taxon>Veillonellales</taxon>
        <taxon>Veillonellaceae</taxon>
        <taxon>Veillonella</taxon>
    </lineage>
</organism>
<protein>
    <submittedName>
        <fullName evidence="1">Uncharacterized protein</fullName>
    </submittedName>
</protein>
<dbReference type="RefSeq" id="WP_192496404.1">
    <property type="nucleotide sequence ID" value="NZ_CAUENZ010000020.1"/>
</dbReference>
<gene>
    <name evidence="1" type="ORF">F8R14_01750</name>
</gene>